<dbReference type="SUPFAM" id="SSF48452">
    <property type="entry name" value="TPR-like"/>
    <property type="match status" value="1"/>
</dbReference>
<dbReference type="PANTHER" id="PTHR16305">
    <property type="entry name" value="TESTICULAR SOLUBLE ADENYLYL CYCLASE"/>
    <property type="match status" value="1"/>
</dbReference>
<dbReference type="RefSeq" id="WP_165183343.1">
    <property type="nucleotide sequence ID" value="NZ_JAAKZI010000038.1"/>
</dbReference>
<dbReference type="PANTHER" id="PTHR16305:SF35">
    <property type="entry name" value="TRANSCRIPTIONAL ACTIVATOR DOMAIN"/>
    <property type="match status" value="1"/>
</dbReference>
<dbReference type="PRINTS" id="PR00038">
    <property type="entry name" value="HTHLUXR"/>
</dbReference>
<dbReference type="CDD" id="cd06170">
    <property type="entry name" value="LuxR_C_like"/>
    <property type="match status" value="1"/>
</dbReference>
<protein>
    <submittedName>
        <fullName evidence="4">AAA family ATPase</fullName>
    </submittedName>
</protein>
<feature type="domain" description="HTH luxR-type" evidence="3">
    <location>
        <begin position="887"/>
        <end position="952"/>
    </location>
</feature>
<dbReference type="InterPro" id="IPR000792">
    <property type="entry name" value="Tscrpt_reg_LuxR_C"/>
</dbReference>
<evidence type="ECO:0000313" key="4">
    <source>
        <dbReference type="EMBL" id="NGN85130.1"/>
    </source>
</evidence>
<dbReference type="InterPro" id="IPR011990">
    <property type="entry name" value="TPR-like_helical_dom_sf"/>
</dbReference>
<comment type="caution">
    <text evidence="4">The sequence shown here is derived from an EMBL/GenBank/DDBJ whole genome shotgun (WGS) entry which is preliminary data.</text>
</comment>
<evidence type="ECO:0000259" key="3">
    <source>
        <dbReference type="PROSITE" id="PS50043"/>
    </source>
</evidence>
<sequence length="956" mass="102137">MQWPQHSSELIGREPEMGALADSYQLAGESKPQAVIISGEAGLGKTRLVQEFQHGLPHEARVLVGQCVDLGPLATPYAPIVAILRALAADIGVAALMELAGPGGDALALLLPEAGVAGRPGPSPNRVLEAVSTVFEKASVSRPLVVVVEDLHWADDSTLAILRFILRAFNGGRFLLAMTYRSDDLHRGHPLKAFLAEAERGRYVKAVALARLDRGQVRQLMEAATEDAVDFEFVENVFARSDGIPFFVEELLGLGDCAAPGDLPSSLKDLLLARYERLEEPVQYFLRVLAAGGVSVRHSQAELAFDHPQEEFEASARAAQRARLIDVDGECYSFRHALVREAIHADLLPGERTRFHTRYAQALEAAGAIHRDAAEIAFHWDAANDVEKTFASSLAAMAQARANFAYSTAAKMGERALELWDRVIDPSVVAGIPQYRLMARTAAAHSLAGDGERSLAVIRLAAADPSATGTDRARLLAAQARYLGFNAKPGSDALLLEAIELTPPGSDDILRASLLNSLAARYMLEARLQQAVETSTAALSLSSSSGNAAEQSIAANLRGVSRINAGDIAGGRSDLEAAERLAQGDTQALLRFRVNYSDILNLLGLYSESIQVAEAGIVKARERGEERTSGAILSSNAVDPLFARGDWAGAQALLDRNLSLSPPSSFHAYLLRSRIWSTLWGGDVPGAEALFRQWQPLLRALAGVEMQSRLHLATLGAELAWAGGRLDAAWQEACFLLDPEFLPLPGYDLPLLAVAARVLAARRRAGARIDDDAGRLRAVLDRDSFWPTHPAWQALFDAELGGPGLDGGELAAWHRAGTFSAVLPAHLGPYIAWRTGQAEFASGRRSEAAATLSAAVEGAEGLGALLSARLARNFAAQAGLSLDGPKQRHGGDGLTERERQVLALVAGGLSNRQIGEQLFISAKTASVHVSAIMRKLGVSSRIEAAARALSGQPGKK</sequence>
<dbReference type="SUPFAM" id="SSF46894">
    <property type="entry name" value="C-terminal effector domain of the bipartite response regulators"/>
    <property type="match status" value="1"/>
</dbReference>
<evidence type="ECO:0000256" key="1">
    <source>
        <dbReference type="ARBA" id="ARBA00022741"/>
    </source>
</evidence>
<evidence type="ECO:0000256" key="2">
    <source>
        <dbReference type="ARBA" id="ARBA00022840"/>
    </source>
</evidence>
<keyword evidence="5" id="KW-1185">Reference proteome</keyword>
<dbReference type="SMART" id="SM00421">
    <property type="entry name" value="HTH_LUXR"/>
    <property type="match status" value="1"/>
</dbReference>
<dbReference type="InterPro" id="IPR027417">
    <property type="entry name" value="P-loop_NTPase"/>
</dbReference>
<organism evidence="4 5">
    <name type="scientific">Arthrobacter silviterrae</name>
    <dbReference type="NCBI Taxonomy" id="2026658"/>
    <lineage>
        <taxon>Bacteria</taxon>
        <taxon>Bacillati</taxon>
        <taxon>Actinomycetota</taxon>
        <taxon>Actinomycetes</taxon>
        <taxon>Micrococcales</taxon>
        <taxon>Micrococcaceae</taxon>
        <taxon>Arthrobacter</taxon>
    </lineage>
</organism>
<dbReference type="EMBL" id="JAAKZI010000038">
    <property type="protein sequence ID" value="NGN85130.1"/>
    <property type="molecule type" value="Genomic_DNA"/>
</dbReference>
<accession>A0ABX0DKC3</accession>
<proteinExistence type="predicted"/>
<reference evidence="4 5" key="1">
    <citation type="submission" date="2020-02" db="EMBL/GenBank/DDBJ databases">
        <title>Genome sequence of the type strain DSM 27180 of Arthrobacter silviterrae.</title>
        <authorList>
            <person name="Gao J."/>
            <person name="Sun J."/>
        </authorList>
    </citation>
    <scope>NUCLEOTIDE SEQUENCE [LARGE SCALE GENOMIC DNA]</scope>
    <source>
        <strain evidence="4 5">DSM 27180</strain>
    </source>
</reference>
<dbReference type="Proteomes" id="UP000479226">
    <property type="component" value="Unassembled WGS sequence"/>
</dbReference>
<dbReference type="InterPro" id="IPR041664">
    <property type="entry name" value="AAA_16"/>
</dbReference>
<dbReference type="Gene3D" id="1.10.10.10">
    <property type="entry name" value="Winged helix-like DNA-binding domain superfamily/Winged helix DNA-binding domain"/>
    <property type="match status" value="1"/>
</dbReference>
<dbReference type="PROSITE" id="PS50043">
    <property type="entry name" value="HTH_LUXR_2"/>
    <property type="match status" value="1"/>
</dbReference>
<keyword evidence="2" id="KW-0067">ATP-binding</keyword>
<name>A0ABX0DKC3_9MICC</name>
<gene>
    <name evidence="4" type="ORF">G6N77_16925</name>
</gene>
<dbReference type="Pfam" id="PF13191">
    <property type="entry name" value="AAA_16"/>
    <property type="match status" value="1"/>
</dbReference>
<dbReference type="InterPro" id="IPR036388">
    <property type="entry name" value="WH-like_DNA-bd_sf"/>
</dbReference>
<dbReference type="SUPFAM" id="SSF52540">
    <property type="entry name" value="P-loop containing nucleoside triphosphate hydrolases"/>
    <property type="match status" value="1"/>
</dbReference>
<keyword evidence="1" id="KW-0547">Nucleotide-binding</keyword>
<dbReference type="InterPro" id="IPR016032">
    <property type="entry name" value="Sig_transdc_resp-reg_C-effctor"/>
</dbReference>
<evidence type="ECO:0000313" key="5">
    <source>
        <dbReference type="Proteomes" id="UP000479226"/>
    </source>
</evidence>
<dbReference type="Pfam" id="PF00196">
    <property type="entry name" value="GerE"/>
    <property type="match status" value="1"/>
</dbReference>